<protein>
    <submittedName>
        <fullName evidence="2">Uncharacterized protein</fullName>
    </submittedName>
</protein>
<dbReference type="AlphaFoldDB" id="A0A1D3CZD0"/>
<comment type="caution">
    <text evidence="2">The sequence shown here is derived from an EMBL/GenBank/DDBJ whole genome shotgun (WGS) entry which is preliminary data.</text>
</comment>
<dbReference type="EMBL" id="JROU02001413">
    <property type="protein sequence ID" value="OEH76565.1"/>
    <property type="molecule type" value="Genomic_DNA"/>
</dbReference>
<gene>
    <name evidence="2" type="ORF">cyc_04088</name>
</gene>
<accession>A0A1D3CZD0</accession>
<organism evidence="2 3">
    <name type="scientific">Cyclospora cayetanensis</name>
    <dbReference type="NCBI Taxonomy" id="88456"/>
    <lineage>
        <taxon>Eukaryota</taxon>
        <taxon>Sar</taxon>
        <taxon>Alveolata</taxon>
        <taxon>Apicomplexa</taxon>
        <taxon>Conoidasida</taxon>
        <taxon>Coccidia</taxon>
        <taxon>Eucoccidiorida</taxon>
        <taxon>Eimeriorina</taxon>
        <taxon>Eimeriidae</taxon>
        <taxon>Cyclospora</taxon>
    </lineage>
</organism>
<reference evidence="2 3" key="1">
    <citation type="journal article" date="2016" name="BMC Genomics">
        <title>Comparative genomics reveals Cyclospora cayetanensis possesses coccidia-like metabolism and invasion components but unique surface antigens.</title>
        <authorList>
            <person name="Liu S."/>
            <person name="Wang L."/>
            <person name="Zheng H."/>
            <person name="Xu Z."/>
            <person name="Roellig D.M."/>
            <person name="Li N."/>
            <person name="Frace M.A."/>
            <person name="Tang K."/>
            <person name="Arrowood M.J."/>
            <person name="Moss D.M."/>
            <person name="Zhang L."/>
            <person name="Feng Y."/>
            <person name="Xiao L."/>
        </authorList>
    </citation>
    <scope>NUCLEOTIDE SEQUENCE [LARGE SCALE GENOMIC DNA]</scope>
    <source>
        <strain evidence="2 3">CHN_HEN01</strain>
    </source>
</reference>
<name>A0A1D3CZD0_9EIME</name>
<dbReference type="Proteomes" id="UP000095192">
    <property type="component" value="Unassembled WGS sequence"/>
</dbReference>
<evidence type="ECO:0000313" key="2">
    <source>
        <dbReference type="EMBL" id="OEH76565.1"/>
    </source>
</evidence>
<dbReference type="VEuPathDB" id="ToxoDB:cyc_04088"/>
<evidence type="ECO:0000256" key="1">
    <source>
        <dbReference type="SAM" id="MobiDB-lite"/>
    </source>
</evidence>
<evidence type="ECO:0000313" key="3">
    <source>
        <dbReference type="Proteomes" id="UP000095192"/>
    </source>
</evidence>
<sequence>MVTTRRQTREEESQQTAAAPSPPSTKERKTRGKQMTGALGVWASRGKIDLFAVICAPLFLHVLKSAQPYTLRAGCPITRHTVEPVLNHIKSLVDRMMGLANSGVKSVEL</sequence>
<feature type="region of interest" description="Disordered" evidence="1">
    <location>
        <begin position="1"/>
        <end position="34"/>
    </location>
</feature>
<proteinExistence type="predicted"/>
<keyword evidence="3" id="KW-1185">Reference proteome</keyword>
<dbReference type="InParanoid" id="A0A1D3CZD0"/>